<dbReference type="Proteomes" id="UP001497453">
    <property type="component" value="Chromosome 3"/>
</dbReference>
<dbReference type="Pfam" id="PF09420">
    <property type="entry name" value="Nop16"/>
    <property type="match status" value="1"/>
</dbReference>
<gene>
    <name evidence="7" type="ORF">GFSPODELE1_LOCUS4966</name>
</gene>
<reference evidence="8" key="1">
    <citation type="submission" date="2024-04" db="EMBL/GenBank/DDBJ databases">
        <authorList>
            <person name="Shaw F."/>
            <person name="Minotto A."/>
        </authorList>
    </citation>
    <scope>NUCLEOTIDE SEQUENCE [LARGE SCALE GENOMIC DNA]</scope>
</reference>
<evidence type="ECO:0000256" key="6">
    <source>
        <dbReference type="SAM" id="MobiDB-lite"/>
    </source>
</evidence>
<accession>A0ABP1DAY0</accession>
<sequence length="239" mass="26566">MANPRQRRKLRSSSHKPVHHSRRAKKILKKQPPIKGPKVLQDAWDKRKTVRQNYEALGLLASLNPTASGGMERPLELKERSIEASTPEASTLQNCAVEQRNSLPKGYGRIIRDENGNIVDVEMAESDSEENADNNLVEDIPDPTSKEDLAGWVALGSSSSRNTETSGTGVVQKLEELQSTDRPVSRFTSSGEFKTLQMLVAKYGEDVEAMARDRKLNPNQRTASELRRAFRKAGGFLAL</sequence>
<feature type="region of interest" description="Disordered" evidence="6">
    <location>
        <begin position="1"/>
        <end position="42"/>
    </location>
</feature>
<proteinExistence type="inferred from homology"/>
<dbReference type="InterPro" id="IPR019002">
    <property type="entry name" value="Ribosome_biogenesis_Nop16"/>
</dbReference>
<protein>
    <recommendedName>
        <fullName evidence="4">Nucleolar protein 16</fullName>
    </recommendedName>
</protein>
<comment type="function">
    <text evidence="1">Involved in the biogenesis of the 60S ribosomal subunit.</text>
</comment>
<comment type="similarity">
    <text evidence="3">Belongs to the NOP16 family.</text>
</comment>
<name>A0ABP1DAY0_9APHY</name>
<organism evidence="7 8">
    <name type="scientific">Somion occarium</name>
    <dbReference type="NCBI Taxonomy" id="3059160"/>
    <lineage>
        <taxon>Eukaryota</taxon>
        <taxon>Fungi</taxon>
        <taxon>Dikarya</taxon>
        <taxon>Basidiomycota</taxon>
        <taxon>Agaricomycotina</taxon>
        <taxon>Agaricomycetes</taxon>
        <taxon>Polyporales</taxon>
        <taxon>Cerrenaceae</taxon>
        <taxon>Somion</taxon>
    </lineage>
</organism>
<keyword evidence="5" id="KW-0539">Nucleus</keyword>
<evidence type="ECO:0000313" key="7">
    <source>
        <dbReference type="EMBL" id="CAL1704344.1"/>
    </source>
</evidence>
<feature type="region of interest" description="Disordered" evidence="6">
    <location>
        <begin position="124"/>
        <end position="143"/>
    </location>
</feature>
<evidence type="ECO:0000256" key="4">
    <source>
        <dbReference type="ARBA" id="ARBA00015522"/>
    </source>
</evidence>
<dbReference type="PANTHER" id="PTHR13243">
    <property type="entry name" value="HSPC111 PROTEIN-RELATED"/>
    <property type="match status" value="1"/>
</dbReference>
<feature type="compositionally biased region" description="Basic residues" evidence="6">
    <location>
        <begin position="1"/>
        <end position="29"/>
    </location>
</feature>
<dbReference type="PANTHER" id="PTHR13243:SF1">
    <property type="entry name" value="NUCLEOLAR PROTEIN 16"/>
    <property type="match status" value="1"/>
</dbReference>
<dbReference type="EMBL" id="OZ037946">
    <property type="protein sequence ID" value="CAL1704344.1"/>
    <property type="molecule type" value="Genomic_DNA"/>
</dbReference>
<comment type="subcellular location">
    <subcellularLocation>
        <location evidence="2">Nucleus</location>
        <location evidence="2">Nucleolus</location>
    </subcellularLocation>
</comment>
<evidence type="ECO:0000256" key="3">
    <source>
        <dbReference type="ARBA" id="ARBA00008479"/>
    </source>
</evidence>
<feature type="region of interest" description="Disordered" evidence="6">
    <location>
        <begin position="64"/>
        <end position="90"/>
    </location>
</feature>
<keyword evidence="8" id="KW-1185">Reference proteome</keyword>
<feature type="compositionally biased region" description="Basic and acidic residues" evidence="6">
    <location>
        <begin position="73"/>
        <end position="82"/>
    </location>
</feature>
<evidence type="ECO:0000256" key="1">
    <source>
        <dbReference type="ARBA" id="ARBA00002889"/>
    </source>
</evidence>
<evidence type="ECO:0000256" key="5">
    <source>
        <dbReference type="ARBA" id="ARBA00023242"/>
    </source>
</evidence>
<evidence type="ECO:0000256" key="2">
    <source>
        <dbReference type="ARBA" id="ARBA00004604"/>
    </source>
</evidence>
<evidence type="ECO:0000313" key="8">
    <source>
        <dbReference type="Proteomes" id="UP001497453"/>
    </source>
</evidence>